<evidence type="ECO:0008006" key="4">
    <source>
        <dbReference type="Google" id="ProtNLM"/>
    </source>
</evidence>
<comment type="caution">
    <text evidence="2">The sequence shown here is derived from an EMBL/GenBank/DDBJ whole genome shotgun (WGS) entry which is preliminary data.</text>
</comment>
<dbReference type="GO" id="GO:0006310">
    <property type="term" value="P:DNA recombination"/>
    <property type="evidence" value="ECO:0007669"/>
    <property type="project" value="UniProtKB-KW"/>
</dbReference>
<proteinExistence type="predicted"/>
<evidence type="ECO:0000256" key="1">
    <source>
        <dbReference type="ARBA" id="ARBA00023172"/>
    </source>
</evidence>
<dbReference type="EMBL" id="QRHZ01000001">
    <property type="protein sequence ID" value="RHG19959.1"/>
    <property type="molecule type" value="Genomic_DNA"/>
</dbReference>
<dbReference type="RefSeq" id="WP_118197281.1">
    <property type="nucleotide sequence ID" value="NZ_QRHZ01000001.1"/>
</dbReference>
<evidence type="ECO:0000313" key="3">
    <source>
        <dbReference type="Proteomes" id="UP000284220"/>
    </source>
</evidence>
<dbReference type="Proteomes" id="UP000284220">
    <property type="component" value="Unassembled WGS sequence"/>
</dbReference>
<dbReference type="GO" id="GO:0003677">
    <property type="term" value="F:DNA binding"/>
    <property type="evidence" value="ECO:0007669"/>
    <property type="project" value="InterPro"/>
</dbReference>
<dbReference type="InterPro" id="IPR013762">
    <property type="entry name" value="Integrase-like_cat_sf"/>
</dbReference>
<dbReference type="Gene3D" id="1.10.443.10">
    <property type="entry name" value="Intergrase catalytic core"/>
    <property type="match status" value="1"/>
</dbReference>
<dbReference type="SUPFAM" id="SSF56349">
    <property type="entry name" value="DNA breaking-rejoining enzymes"/>
    <property type="match status" value="1"/>
</dbReference>
<organism evidence="2 3">
    <name type="scientific">Blautia obeum</name>
    <dbReference type="NCBI Taxonomy" id="40520"/>
    <lineage>
        <taxon>Bacteria</taxon>
        <taxon>Bacillati</taxon>
        <taxon>Bacillota</taxon>
        <taxon>Clostridia</taxon>
        <taxon>Lachnospirales</taxon>
        <taxon>Lachnospiraceae</taxon>
        <taxon>Blautia</taxon>
    </lineage>
</organism>
<accession>A0A414SK66</accession>
<reference evidence="2 3" key="1">
    <citation type="submission" date="2018-08" db="EMBL/GenBank/DDBJ databases">
        <title>A genome reference for cultivated species of the human gut microbiota.</title>
        <authorList>
            <person name="Zou Y."/>
            <person name="Xue W."/>
            <person name="Luo G."/>
        </authorList>
    </citation>
    <scope>NUCLEOTIDE SEQUENCE [LARGE SCALE GENOMIC DNA]</scope>
    <source>
        <strain evidence="2 3">AM22-9LB</strain>
    </source>
</reference>
<name>A0A414SK66_9FIRM</name>
<gene>
    <name evidence="2" type="ORF">DW272_01790</name>
</gene>
<keyword evidence="1" id="KW-0233">DNA recombination</keyword>
<dbReference type="AlphaFoldDB" id="A0A414SK66"/>
<sequence length="192" mass="23301">MSNTQQKADSIKSKEYINLLKAYFQTLKPIIGEKQLLYFILGINLGLKSKDLLSLQWYDILNDDYTIKDYIERNEYKLYLNKACKEAIQHNIEISNDYQLYVYVFGYNQRQMNIATFNGWYIRFTKKYNLSIHITTESLRKTFIYWQIKEHGNDPIKMYKLQDMIYRDKNNIYDISQYIIDNDYNYFNDINL</sequence>
<dbReference type="GO" id="GO:0015074">
    <property type="term" value="P:DNA integration"/>
    <property type="evidence" value="ECO:0007669"/>
    <property type="project" value="InterPro"/>
</dbReference>
<protein>
    <recommendedName>
        <fullName evidence="4">Tyr recombinase domain-containing protein</fullName>
    </recommendedName>
</protein>
<dbReference type="InterPro" id="IPR011010">
    <property type="entry name" value="DNA_brk_join_enz"/>
</dbReference>
<evidence type="ECO:0000313" key="2">
    <source>
        <dbReference type="EMBL" id="RHG19959.1"/>
    </source>
</evidence>